<dbReference type="EMBL" id="UINC01190469">
    <property type="protein sequence ID" value="SVE04645.1"/>
    <property type="molecule type" value="Genomic_DNA"/>
</dbReference>
<organism evidence="1">
    <name type="scientific">marine metagenome</name>
    <dbReference type="NCBI Taxonomy" id="408172"/>
    <lineage>
        <taxon>unclassified sequences</taxon>
        <taxon>metagenomes</taxon>
        <taxon>ecological metagenomes</taxon>
    </lineage>
</organism>
<sequence length="192" mass="20711">MAEPTTKTEFKAWCKRKLGYPVIDINVDDDQVDDRVDEAIQYWNTFMQNGQQRVYLKHQLTTEDVNRSSTNTVETATARGTGVSEVSTTTLNGAVLQNATSVTLTDATNFPATGSITIAADATPNAAETVAYTLKTGNVLTTAALANNHATGAAVTLNVTAEWKIGQDYIPMPDGILSVLRILPFTDRGNLN</sequence>
<reference evidence="1" key="1">
    <citation type="submission" date="2018-05" db="EMBL/GenBank/DDBJ databases">
        <authorList>
            <person name="Lanie J.A."/>
            <person name="Ng W.-L."/>
            <person name="Kazmierczak K.M."/>
            <person name="Andrzejewski T.M."/>
            <person name="Davidsen T.M."/>
            <person name="Wayne K.J."/>
            <person name="Tettelin H."/>
            <person name="Glass J.I."/>
            <person name="Rusch D."/>
            <person name="Podicherti R."/>
            <person name="Tsui H.-C.T."/>
            <person name="Winkler M.E."/>
        </authorList>
    </citation>
    <scope>NUCLEOTIDE SEQUENCE</scope>
</reference>
<name>A0A383ABT2_9ZZZZ</name>
<proteinExistence type="predicted"/>
<accession>A0A383ABT2</accession>
<evidence type="ECO:0000313" key="1">
    <source>
        <dbReference type="EMBL" id="SVE04645.1"/>
    </source>
</evidence>
<gene>
    <name evidence="1" type="ORF">METZ01_LOCUS457499</name>
</gene>
<protein>
    <submittedName>
        <fullName evidence="1">Uncharacterized protein</fullName>
    </submittedName>
</protein>
<dbReference type="AlphaFoldDB" id="A0A383ABT2"/>
<feature type="non-terminal residue" evidence="1">
    <location>
        <position position="192"/>
    </location>
</feature>